<name>A0ABD1N824_9FABA</name>
<reference evidence="1 2" key="1">
    <citation type="submission" date="2024-08" db="EMBL/GenBank/DDBJ databases">
        <title>Insights into the chromosomal genome structure of Flemingia macrophylla.</title>
        <authorList>
            <person name="Ding Y."/>
            <person name="Zhao Y."/>
            <person name="Bi W."/>
            <person name="Wu M."/>
            <person name="Zhao G."/>
            <person name="Gong Y."/>
            <person name="Li W."/>
            <person name="Zhang P."/>
        </authorList>
    </citation>
    <scope>NUCLEOTIDE SEQUENCE [LARGE SCALE GENOMIC DNA]</scope>
    <source>
        <strain evidence="1">DYQJB</strain>
        <tissue evidence="1">Leaf</tissue>
    </source>
</reference>
<protein>
    <submittedName>
        <fullName evidence="1">Uncharacterized protein</fullName>
    </submittedName>
</protein>
<keyword evidence="2" id="KW-1185">Reference proteome</keyword>
<dbReference type="EMBL" id="JBGMDY010000002">
    <property type="protein sequence ID" value="KAL2344056.1"/>
    <property type="molecule type" value="Genomic_DNA"/>
</dbReference>
<sequence length="179" mass="20244">MRAKAKECEDLVEKKEAIVMASFNKSMQKRMKWTEKVETNLNAIEETKAAIETALWSGKNHAKEEARSKQSKEWVFGAKTQKGQQKCIGRTTLNKKRPGEPPRGSLEKAANTTFISLKFYYSHIAFSFFLIYIVQENGATAEQRLFNWGPVRVMREVMAASECQLGVAALAILTMTMIS</sequence>
<dbReference type="Proteomes" id="UP001603857">
    <property type="component" value="Unassembled WGS sequence"/>
</dbReference>
<accession>A0ABD1N824</accession>
<evidence type="ECO:0000313" key="2">
    <source>
        <dbReference type="Proteomes" id="UP001603857"/>
    </source>
</evidence>
<dbReference type="AlphaFoldDB" id="A0ABD1N824"/>
<evidence type="ECO:0000313" key="1">
    <source>
        <dbReference type="EMBL" id="KAL2344056.1"/>
    </source>
</evidence>
<proteinExistence type="predicted"/>
<comment type="caution">
    <text evidence="1">The sequence shown here is derived from an EMBL/GenBank/DDBJ whole genome shotgun (WGS) entry which is preliminary data.</text>
</comment>
<organism evidence="1 2">
    <name type="scientific">Flemingia macrophylla</name>
    <dbReference type="NCBI Taxonomy" id="520843"/>
    <lineage>
        <taxon>Eukaryota</taxon>
        <taxon>Viridiplantae</taxon>
        <taxon>Streptophyta</taxon>
        <taxon>Embryophyta</taxon>
        <taxon>Tracheophyta</taxon>
        <taxon>Spermatophyta</taxon>
        <taxon>Magnoliopsida</taxon>
        <taxon>eudicotyledons</taxon>
        <taxon>Gunneridae</taxon>
        <taxon>Pentapetalae</taxon>
        <taxon>rosids</taxon>
        <taxon>fabids</taxon>
        <taxon>Fabales</taxon>
        <taxon>Fabaceae</taxon>
        <taxon>Papilionoideae</taxon>
        <taxon>50 kb inversion clade</taxon>
        <taxon>NPAAA clade</taxon>
        <taxon>indigoferoid/millettioid clade</taxon>
        <taxon>Phaseoleae</taxon>
        <taxon>Flemingia</taxon>
    </lineage>
</organism>
<gene>
    <name evidence="1" type="ORF">Fmac_005341</name>
</gene>